<feature type="site" description="Important for catalytic activity" evidence="7">
    <location>
        <position position="224"/>
    </location>
</feature>
<dbReference type="InterPro" id="IPR004808">
    <property type="entry name" value="AP_endonuc_1"/>
</dbReference>
<feature type="site" description="Transition state stabilizer" evidence="7">
    <location>
        <position position="152"/>
    </location>
</feature>
<feature type="active site" description="Proton donor/acceptor" evidence="5">
    <location>
        <position position="150"/>
    </location>
</feature>
<dbReference type="EMBL" id="SADE01000002">
    <property type="protein sequence ID" value="RVU36270.1"/>
    <property type="molecule type" value="Genomic_DNA"/>
</dbReference>
<dbReference type="Gene3D" id="3.60.10.10">
    <property type="entry name" value="Endonuclease/exonuclease/phosphatase"/>
    <property type="match status" value="1"/>
</dbReference>
<comment type="similarity">
    <text evidence="1">Belongs to the DNA repair enzymes AP/ExoA family.</text>
</comment>
<evidence type="ECO:0000256" key="4">
    <source>
        <dbReference type="ARBA" id="ARBA00022842"/>
    </source>
</evidence>
<dbReference type="CDD" id="cd09086">
    <property type="entry name" value="ExoIII-like_AP-endo"/>
    <property type="match status" value="1"/>
</dbReference>
<evidence type="ECO:0000256" key="1">
    <source>
        <dbReference type="ARBA" id="ARBA00007092"/>
    </source>
</evidence>
<feature type="binding site" evidence="6">
    <location>
        <position position="7"/>
    </location>
    <ligand>
        <name>Mg(2+)</name>
        <dbReference type="ChEBI" id="CHEBI:18420"/>
        <label>1</label>
    </ligand>
</feature>
<proteinExistence type="inferred from homology"/>
<keyword evidence="6" id="KW-0464">Manganese</keyword>
<feature type="binding site" evidence="6">
    <location>
        <position position="254"/>
    </location>
    <ligand>
        <name>Mg(2+)</name>
        <dbReference type="ChEBI" id="CHEBI:18420"/>
        <label>1</label>
    </ligand>
</feature>
<feature type="binding site" evidence="6">
    <location>
        <position position="253"/>
    </location>
    <ligand>
        <name>Mg(2+)</name>
        <dbReference type="ChEBI" id="CHEBI:18420"/>
        <label>1</label>
    </ligand>
</feature>
<dbReference type="NCBIfam" id="TIGR00195">
    <property type="entry name" value="exoDNase_III"/>
    <property type="match status" value="1"/>
</dbReference>
<dbReference type="PROSITE" id="PS51435">
    <property type="entry name" value="AP_NUCLEASE_F1_4"/>
    <property type="match status" value="1"/>
</dbReference>
<keyword evidence="2 6" id="KW-0479">Metal-binding</keyword>
<name>A0A3S2VQ01_9PROT</name>
<dbReference type="InterPro" id="IPR036691">
    <property type="entry name" value="Endo/exonu/phosph_ase_sf"/>
</dbReference>
<gene>
    <name evidence="9" type="primary">xth</name>
    <name evidence="9" type="ORF">EOI86_13715</name>
</gene>
<dbReference type="PANTHER" id="PTHR43250">
    <property type="entry name" value="EXODEOXYRIBONUCLEASE III"/>
    <property type="match status" value="1"/>
</dbReference>
<dbReference type="EC" id="3.1.11.2" evidence="9"/>
<evidence type="ECO:0000256" key="7">
    <source>
        <dbReference type="PIRSR" id="PIRSR604808-3"/>
    </source>
</evidence>
<dbReference type="GO" id="GO:0004519">
    <property type="term" value="F:endonuclease activity"/>
    <property type="evidence" value="ECO:0007669"/>
    <property type="project" value="InterPro"/>
</dbReference>
<feature type="domain" description="Endonuclease/exonuclease/phosphatase" evidence="8">
    <location>
        <begin position="4"/>
        <end position="254"/>
    </location>
</feature>
<organism evidence="9 10">
    <name type="scientific">Hwanghaeella grinnelliae</name>
    <dbReference type="NCBI Taxonomy" id="2500179"/>
    <lineage>
        <taxon>Bacteria</taxon>
        <taxon>Pseudomonadati</taxon>
        <taxon>Pseudomonadota</taxon>
        <taxon>Alphaproteobacteria</taxon>
        <taxon>Rhodospirillales</taxon>
        <taxon>Rhodospirillaceae</taxon>
        <taxon>Hwanghaeella</taxon>
    </lineage>
</organism>
<reference evidence="10" key="1">
    <citation type="submission" date="2019-01" db="EMBL/GenBank/DDBJ databases">
        <title>Gri0909 isolated from a small marine red alga.</title>
        <authorList>
            <person name="Kim J."/>
            <person name="Jeong S.E."/>
            <person name="Jeon C.O."/>
        </authorList>
    </citation>
    <scope>NUCLEOTIDE SEQUENCE [LARGE SCALE GENOMIC DNA]</scope>
    <source>
        <strain evidence="10">Gri0909</strain>
    </source>
</reference>
<accession>A0A3S2VQ01</accession>
<dbReference type="GO" id="GO:0046872">
    <property type="term" value="F:metal ion binding"/>
    <property type="evidence" value="ECO:0007669"/>
    <property type="project" value="UniProtKB-KW"/>
</dbReference>
<dbReference type="GO" id="GO:0003677">
    <property type="term" value="F:DNA binding"/>
    <property type="evidence" value="ECO:0007669"/>
    <property type="project" value="InterPro"/>
</dbReference>
<evidence type="ECO:0000313" key="10">
    <source>
        <dbReference type="Proteomes" id="UP000287447"/>
    </source>
</evidence>
<dbReference type="SUPFAM" id="SSF56219">
    <property type="entry name" value="DNase I-like"/>
    <property type="match status" value="1"/>
</dbReference>
<dbReference type="InterPro" id="IPR020847">
    <property type="entry name" value="AP_endonuclease_F1_BS"/>
</dbReference>
<keyword evidence="10" id="KW-1185">Reference proteome</keyword>
<dbReference type="Proteomes" id="UP000287447">
    <property type="component" value="Unassembled WGS sequence"/>
</dbReference>
<feature type="binding site" evidence="6">
    <location>
        <position position="152"/>
    </location>
    <ligand>
        <name>Mg(2+)</name>
        <dbReference type="ChEBI" id="CHEBI:18420"/>
        <label>1</label>
    </ligand>
</feature>
<evidence type="ECO:0000256" key="3">
    <source>
        <dbReference type="ARBA" id="ARBA00022801"/>
    </source>
</evidence>
<dbReference type="GO" id="GO:0006281">
    <property type="term" value="P:DNA repair"/>
    <property type="evidence" value="ECO:0007669"/>
    <property type="project" value="InterPro"/>
</dbReference>
<dbReference type="InterPro" id="IPR005135">
    <property type="entry name" value="Endo/exonuclease/phosphatase"/>
</dbReference>
<comment type="cofactor">
    <cofactor evidence="6">
        <name>Mg(2+)</name>
        <dbReference type="ChEBI" id="CHEBI:18420"/>
    </cofactor>
    <cofactor evidence="6">
        <name>Mn(2+)</name>
        <dbReference type="ChEBI" id="CHEBI:29035"/>
    </cofactor>
    <text evidence="6">Probably binds two magnesium or manganese ions per subunit.</text>
</comment>
<keyword evidence="3 9" id="KW-0378">Hydrolase</keyword>
<feature type="binding site" evidence="6">
    <location>
        <position position="34"/>
    </location>
    <ligand>
        <name>Mg(2+)</name>
        <dbReference type="ChEBI" id="CHEBI:18420"/>
        <label>1</label>
    </ligand>
</feature>
<evidence type="ECO:0000256" key="5">
    <source>
        <dbReference type="PIRSR" id="PIRSR604808-1"/>
    </source>
</evidence>
<feature type="active site" evidence="5">
    <location>
        <position position="105"/>
    </location>
</feature>
<feature type="site" description="Interaction with DNA substrate" evidence="7">
    <location>
        <position position="254"/>
    </location>
</feature>
<evidence type="ECO:0000256" key="6">
    <source>
        <dbReference type="PIRSR" id="PIRSR604808-2"/>
    </source>
</evidence>
<evidence type="ECO:0000313" key="9">
    <source>
        <dbReference type="EMBL" id="RVU36270.1"/>
    </source>
</evidence>
<dbReference type="InterPro" id="IPR037493">
    <property type="entry name" value="ExoIII-like"/>
</dbReference>
<dbReference type="OrthoDB" id="9803914at2"/>
<evidence type="ECO:0000256" key="2">
    <source>
        <dbReference type="ARBA" id="ARBA00022723"/>
    </source>
</evidence>
<dbReference type="RefSeq" id="WP_127765746.1">
    <property type="nucleotide sequence ID" value="NZ_SADE01000002.1"/>
</dbReference>
<dbReference type="Pfam" id="PF03372">
    <property type="entry name" value="Exo_endo_phos"/>
    <property type="match status" value="1"/>
</dbReference>
<feature type="active site" description="Proton acceptor" evidence="5">
    <location>
        <position position="254"/>
    </location>
</feature>
<sequence>MRLATWNINSVRLRMPIVAQFTESHKPDVLCLQETKVEDSKFPLEDIKALGYEHVIFRGMKGYNGVAILSRLPLTDTGSRDWAGKEDCRHVAVDVDGKFELHNFYIPAGGDEPNPEVNEKFDHKLRFLDEMRDWFKSDRKATKPMVLVGDLNIAPLENDVWSHKQLLKVVSHTPIEVEKLTAFQNGLKWVDAVRAQIPEPEKLYSWWSYRSRDWQAANKGRRLDHVWVTAPLAGAVTGVDIVKDARGWEKPSDHVPVIVDFNL</sequence>
<dbReference type="PANTHER" id="PTHR43250:SF2">
    <property type="entry name" value="EXODEOXYRIBONUCLEASE III"/>
    <property type="match status" value="1"/>
</dbReference>
<comment type="caution">
    <text evidence="9">The sequence shown here is derived from an EMBL/GenBank/DDBJ whole genome shotgun (WGS) entry which is preliminary data.</text>
</comment>
<dbReference type="GO" id="GO:0008311">
    <property type="term" value="F:double-stranded DNA 3'-5' DNA exonuclease activity"/>
    <property type="evidence" value="ECO:0007669"/>
    <property type="project" value="UniProtKB-EC"/>
</dbReference>
<evidence type="ECO:0000259" key="8">
    <source>
        <dbReference type="Pfam" id="PF03372"/>
    </source>
</evidence>
<keyword evidence="4 6" id="KW-0460">Magnesium</keyword>
<dbReference type="AlphaFoldDB" id="A0A3S2VQ01"/>
<protein>
    <submittedName>
        <fullName evidence="9">Exodeoxyribonuclease III</fullName>
        <ecNumber evidence="9">3.1.11.2</ecNumber>
    </submittedName>
</protein>
<feature type="binding site" evidence="6">
    <location>
        <position position="150"/>
    </location>
    <ligand>
        <name>Mg(2+)</name>
        <dbReference type="ChEBI" id="CHEBI:18420"/>
        <label>1</label>
    </ligand>
</feature>
<dbReference type="PROSITE" id="PS00726">
    <property type="entry name" value="AP_NUCLEASE_F1_1"/>
    <property type="match status" value="1"/>
</dbReference>
<dbReference type="NCBIfam" id="TIGR00633">
    <property type="entry name" value="xth"/>
    <property type="match status" value="1"/>
</dbReference>